<dbReference type="Pfam" id="PF00176">
    <property type="entry name" value="SNF2-rel_dom"/>
    <property type="match status" value="1"/>
</dbReference>
<reference evidence="6 7" key="1">
    <citation type="journal article" date="2024" name="Commun. Biol.">
        <title>Comparative genomic analysis of thermophilic fungi reveals convergent evolutionary adaptations and gene losses.</title>
        <authorList>
            <person name="Steindorff A.S."/>
            <person name="Aguilar-Pontes M.V."/>
            <person name="Robinson A.J."/>
            <person name="Andreopoulos B."/>
            <person name="LaButti K."/>
            <person name="Kuo A."/>
            <person name="Mondo S."/>
            <person name="Riley R."/>
            <person name="Otillar R."/>
            <person name="Haridas S."/>
            <person name="Lipzen A."/>
            <person name="Grimwood J."/>
            <person name="Schmutz J."/>
            <person name="Clum A."/>
            <person name="Reid I.D."/>
            <person name="Moisan M.C."/>
            <person name="Butler G."/>
            <person name="Nguyen T.T.M."/>
            <person name="Dewar K."/>
            <person name="Conant G."/>
            <person name="Drula E."/>
            <person name="Henrissat B."/>
            <person name="Hansel C."/>
            <person name="Singer S."/>
            <person name="Hutchinson M.I."/>
            <person name="de Vries R.P."/>
            <person name="Natvig D.O."/>
            <person name="Powell A.J."/>
            <person name="Tsang A."/>
            <person name="Grigoriev I.V."/>
        </authorList>
    </citation>
    <scope>NUCLEOTIDE SEQUENCE [LARGE SCALE GENOMIC DNA]</scope>
    <source>
        <strain evidence="6 7">CBS 494.80</strain>
    </source>
</reference>
<keyword evidence="2" id="KW-0378">Hydrolase</keyword>
<name>A0ABR4CHX1_9HELO</name>
<dbReference type="InterPro" id="IPR000330">
    <property type="entry name" value="SNF2_N"/>
</dbReference>
<dbReference type="PROSITE" id="PS51194">
    <property type="entry name" value="HELICASE_CTER"/>
    <property type="match status" value="1"/>
</dbReference>
<feature type="region of interest" description="Disordered" evidence="4">
    <location>
        <begin position="1052"/>
        <end position="1072"/>
    </location>
</feature>
<feature type="region of interest" description="Disordered" evidence="4">
    <location>
        <begin position="169"/>
        <end position="260"/>
    </location>
</feature>
<dbReference type="Gene3D" id="3.40.50.300">
    <property type="entry name" value="P-loop containing nucleotide triphosphate hydrolases"/>
    <property type="match status" value="2"/>
</dbReference>
<dbReference type="CDD" id="cd18793">
    <property type="entry name" value="SF2_C_SNF"/>
    <property type="match status" value="1"/>
</dbReference>
<sequence length="1072" mass="121389">MASWIKSKLKGTTRGKSISAEVNDAFELQGSANPDVVQHAQLHYLNITLQVVKPASKDYVYHDLALSQMLDEGTDSDLAHNYNFQKFKDAFENEINVEAINNMNTAKDEGSEPYISMNYGKICYEHRGDEKMVVDQKTFAVALNRLFLSRGTSDQLKFTYKVEFIEERRHREKQEAEKKLALGTVDRDRPTSLPVQGARKETFDDDVRPGTATSSQISPRAPDPRQRGSFPGQLTNESPVPSTARSPNLQSVRAASGARESVKAILKSVIPKGPESKAEERERFKTLYGEKARASYKRGGNDKEISEGDIKRMSDANREVIDGEADVPETDAEEEEIDVNNADRIVAKLQELMKLKELDQMAEPGDVPGSTPRWNECCAMFRCDPNSTEIENRIRIAGLRTPIYQYQALGVYWQMITARQLGGGFLADDMGLGKTLSFLAYFVVERQLAVLQRIVAKSRLADDGKHLLENQDGICPNPPAVGWIACPCSSSSPTSKMVLQPGLRMACVPANVVRQWWKQWTLHVDTTESTLGLRLVVDHPAVFKDQTLTMVEMNLSAEAAQSKSRLEPRKATRDRKENDEPKESNDSILLLTTQEGFPKLMKDFSQTPGWTHDPKDANVWIKNPRQNRCSLIFGIAMIDECHENYFKNSGRAKILTDLPRFNSNVRPFLFGYSGTPVSQTPRGIEGVLWAIEKHADVVDESLSWKTLDEICKAFDEQLKGDFLNTLAVDQVLSQFKDYLTEFMIRRTADTLWFGHNLVELKPHIHTDITLNSEESVAEDVRYFEKQFDNEREFLLTTLQNTWDETAPELRRSNIRPTKLAFNVRARTLWRSRILATFPHLLKLASPDLENPLDLTVAETQVFLAAKPADPNPYKRNLKAIVEASPKCLWLYDLIHKLKAERDIEGNEHKLVIITSFPQVVYILSLFIQRYFPEYKDLLGIVAGRMKPSEKLKITNAFGDAAEDTKAGKNKREVRILIGLTRSIGVGLQLQKACNIVLMEPDCVFVDELQAYGRVHRIGQKNPFSRSFRLIDDGSDIEKAILKRQEDRNEVAGTRIKEQEVEETEKRSAAEKL</sequence>
<evidence type="ECO:0000256" key="2">
    <source>
        <dbReference type="ARBA" id="ARBA00022801"/>
    </source>
</evidence>
<proteinExistence type="predicted"/>
<feature type="domain" description="Helicase C-terminal" evidence="5">
    <location>
        <begin position="889"/>
        <end position="1061"/>
    </location>
</feature>
<feature type="compositionally biased region" description="Basic and acidic residues" evidence="4">
    <location>
        <begin position="564"/>
        <end position="585"/>
    </location>
</feature>
<accession>A0ABR4CHX1</accession>
<feature type="compositionally biased region" description="Basic and acidic residues" evidence="4">
    <location>
        <begin position="297"/>
        <end position="321"/>
    </location>
</feature>
<dbReference type="EMBL" id="JAZHXI010000008">
    <property type="protein sequence ID" value="KAL2069359.1"/>
    <property type="molecule type" value="Genomic_DNA"/>
</dbReference>
<keyword evidence="3" id="KW-0067">ATP-binding</keyword>
<evidence type="ECO:0000256" key="3">
    <source>
        <dbReference type="ARBA" id="ARBA00022840"/>
    </source>
</evidence>
<feature type="compositionally biased region" description="Basic and acidic residues" evidence="4">
    <location>
        <begin position="198"/>
        <end position="208"/>
    </location>
</feature>
<feature type="region of interest" description="Disordered" evidence="4">
    <location>
        <begin position="297"/>
        <end position="337"/>
    </location>
</feature>
<keyword evidence="1" id="KW-0547">Nucleotide-binding</keyword>
<evidence type="ECO:0000313" key="6">
    <source>
        <dbReference type="EMBL" id="KAL2069359.1"/>
    </source>
</evidence>
<dbReference type="SUPFAM" id="SSF52540">
    <property type="entry name" value="P-loop containing nucleoside triphosphate hydrolases"/>
    <property type="match status" value="2"/>
</dbReference>
<dbReference type="InterPro" id="IPR049730">
    <property type="entry name" value="SNF2/RAD54-like_C"/>
</dbReference>
<keyword evidence="7" id="KW-1185">Reference proteome</keyword>
<dbReference type="InterPro" id="IPR001650">
    <property type="entry name" value="Helicase_C-like"/>
</dbReference>
<evidence type="ECO:0000259" key="5">
    <source>
        <dbReference type="PROSITE" id="PS51194"/>
    </source>
</evidence>
<gene>
    <name evidence="6" type="ORF">VTL71DRAFT_15697</name>
</gene>
<comment type="caution">
    <text evidence="6">The sequence shown here is derived from an EMBL/GenBank/DDBJ whole genome shotgun (WGS) entry which is preliminary data.</text>
</comment>
<evidence type="ECO:0000256" key="4">
    <source>
        <dbReference type="SAM" id="MobiDB-lite"/>
    </source>
</evidence>
<dbReference type="Proteomes" id="UP001595075">
    <property type="component" value="Unassembled WGS sequence"/>
</dbReference>
<feature type="compositionally biased region" description="Acidic residues" evidence="4">
    <location>
        <begin position="322"/>
        <end position="337"/>
    </location>
</feature>
<organism evidence="6 7">
    <name type="scientific">Oculimacula yallundae</name>
    <dbReference type="NCBI Taxonomy" id="86028"/>
    <lineage>
        <taxon>Eukaryota</taxon>
        <taxon>Fungi</taxon>
        <taxon>Dikarya</taxon>
        <taxon>Ascomycota</taxon>
        <taxon>Pezizomycotina</taxon>
        <taxon>Leotiomycetes</taxon>
        <taxon>Helotiales</taxon>
        <taxon>Ploettnerulaceae</taxon>
        <taxon>Oculimacula</taxon>
    </lineage>
</organism>
<feature type="compositionally biased region" description="Polar residues" evidence="4">
    <location>
        <begin position="232"/>
        <end position="253"/>
    </location>
</feature>
<evidence type="ECO:0000256" key="1">
    <source>
        <dbReference type="ARBA" id="ARBA00022741"/>
    </source>
</evidence>
<evidence type="ECO:0000313" key="7">
    <source>
        <dbReference type="Proteomes" id="UP001595075"/>
    </source>
</evidence>
<protein>
    <recommendedName>
        <fullName evidence="5">Helicase C-terminal domain-containing protein</fullName>
    </recommendedName>
</protein>
<dbReference type="InterPro" id="IPR027417">
    <property type="entry name" value="P-loop_NTPase"/>
</dbReference>
<feature type="compositionally biased region" description="Basic and acidic residues" evidence="4">
    <location>
        <begin position="169"/>
        <end position="190"/>
    </location>
</feature>
<feature type="region of interest" description="Disordered" evidence="4">
    <location>
        <begin position="559"/>
        <end position="587"/>
    </location>
</feature>
<dbReference type="PANTHER" id="PTHR10799">
    <property type="entry name" value="SNF2/RAD54 HELICASE FAMILY"/>
    <property type="match status" value="1"/>
</dbReference>